<proteinExistence type="predicted"/>
<gene>
    <name evidence="1" type="ORF">B5V00_05240</name>
</gene>
<name>A0A1X0YAN5_9BACT</name>
<comment type="caution">
    <text evidence="1">The sequence shown here is derived from an EMBL/GenBank/DDBJ whole genome shotgun (WGS) entry which is preliminary data.</text>
</comment>
<dbReference type="RefSeq" id="WP_085009707.1">
    <property type="nucleotide sequence ID" value="NZ_NAAD01000004.1"/>
</dbReference>
<dbReference type="Proteomes" id="UP000193136">
    <property type="component" value="Unassembled WGS sequence"/>
</dbReference>
<dbReference type="AlphaFoldDB" id="A0A1X0YAN5"/>
<dbReference type="OrthoDB" id="5387688at2"/>
<accession>A0A1X0YAN5</accession>
<evidence type="ECO:0000313" key="2">
    <source>
        <dbReference type="Proteomes" id="UP000193136"/>
    </source>
</evidence>
<keyword evidence="2" id="KW-1185">Reference proteome</keyword>
<sequence>MAYGLKTKIWQTGQLEWYGMIDNEDIYLGSREFPQPPAEGDEWTVKATGLQFKITEGEIRIIGRTEPATPDWL</sequence>
<organism evidence="1 2">
    <name type="scientific">Geothermobacter hydrogeniphilus</name>
    <dbReference type="NCBI Taxonomy" id="1969733"/>
    <lineage>
        <taxon>Bacteria</taxon>
        <taxon>Pseudomonadati</taxon>
        <taxon>Thermodesulfobacteriota</taxon>
        <taxon>Desulfuromonadia</taxon>
        <taxon>Desulfuromonadales</taxon>
        <taxon>Geothermobacteraceae</taxon>
        <taxon>Geothermobacter</taxon>
    </lineage>
</organism>
<dbReference type="EMBL" id="NAAD01000004">
    <property type="protein sequence ID" value="ORJ62153.1"/>
    <property type="molecule type" value="Genomic_DNA"/>
</dbReference>
<reference evidence="1 2" key="1">
    <citation type="submission" date="2017-03" db="EMBL/GenBank/DDBJ databases">
        <title>Genome sequence of Geothermobacter sp. EPR-M, Deep-Sea Iron Reducer.</title>
        <authorList>
            <person name="Tully B."/>
            <person name="Savalia P."/>
            <person name="Abuyen K."/>
            <person name="Baughan C."/>
            <person name="Romero E."/>
            <person name="Ronkowski C."/>
            <person name="Torres B."/>
            <person name="Tremblay J."/>
            <person name="Trujillo A."/>
            <person name="Tyler M."/>
            <person name="Perez-Rodriguez I."/>
            <person name="Amend J."/>
        </authorList>
    </citation>
    <scope>NUCLEOTIDE SEQUENCE [LARGE SCALE GENOMIC DNA]</scope>
    <source>
        <strain evidence="1 2">EPR-M</strain>
    </source>
</reference>
<dbReference type="STRING" id="1969733.B5V00_05240"/>
<evidence type="ECO:0000313" key="1">
    <source>
        <dbReference type="EMBL" id="ORJ62153.1"/>
    </source>
</evidence>
<protein>
    <submittedName>
        <fullName evidence="1">Uncharacterized protein</fullName>
    </submittedName>
</protein>